<sequence>MISCEDGTPYGPAENTARLFLDLLGDAVAVEASAEVARGIPKTAATTEEVSTADEEETTELSVAVYRATTGDYPASPSEWDRYDGFLLPGSLSAAYGNEEWIRALRDTIRTEIVGRRRKCLAVCFGHQILAHSFGERGGKGGMGGGNEEDERREQDGEFARIAVQDSCAHSDETASASASAGSVSEDCIGSFKDMGRASRCPAGFQFGRREFQLTPEGIALFRCSSNMTKEPQDSVRADDANNIGCVAPVEPSESSLQLLYTHGDMVEMLPACAVSLGGNSDVPVQSAAYFRSEAEANRFRDICRQHLPSSLSDGNNNSSANETDKEEDVQTVLPTPFAFTFQAHPEYRSGLGEKTFLDIRDKLKRDGAFPAEELDGFADDAKRRSEEVGKDSLDAALMVGRWLGWF</sequence>
<dbReference type="InterPro" id="IPR029062">
    <property type="entry name" value="Class_I_gatase-like"/>
</dbReference>
<dbReference type="PANTHER" id="PTHR42695">
    <property type="entry name" value="GLUTAMINE AMIDOTRANSFERASE YLR126C-RELATED"/>
    <property type="match status" value="1"/>
</dbReference>
<feature type="region of interest" description="Disordered" evidence="1">
    <location>
        <begin position="308"/>
        <end position="330"/>
    </location>
</feature>
<accession>A0A7R9W0G9</accession>
<reference evidence="2" key="1">
    <citation type="submission" date="2021-01" db="EMBL/GenBank/DDBJ databases">
        <authorList>
            <person name="Corre E."/>
            <person name="Pelletier E."/>
            <person name="Niang G."/>
            <person name="Scheremetjew M."/>
            <person name="Finn R."/>
            <person name="Kale V."/>
            <person name="Holt S."/>
            <person name="Cochrane G."/>
            <person name="Meng A."/>
            <person name="Brown T."/>
            <person name="Cohen L."/>
        </authorList>
    </citation>
    <scope>NUCLEOTIDE SEQUENCE</scope>
    <source>
        <strain evidence="2">CCMP147</strain>
    </source>
</reference>
<gene>
    <name evidence="2" type="ORF">TDUB1175_LOCUS9398</name>
</gene>
<dbReference type="EMBL" id="HBED01018856">
    <property type="protein sequence ID" value="CAD8309601.1"/>
    <property type="molecule type" value="Transcribed_RNA"/>
</dbReference>
<dbReference type="InterPro" id="IPR044992">
    <property type="entry name" value="ChyE-like"/>
</dbReference>
<organism evidence="2">
    <name type="scientific">Pseudictyota dubia</name>
    <dbReference type="NCBI Taxonomy" id="2749911"/>
    <lineage>
        <taxon>Eukaryota</taxon>
        <taxon>Sar</taxon>
        <taxon>Stramenopiles</taxon>
        <taxon>Ochrophyta</taxon>
        <taxon>Bacillariophyta</taxon>
        <taxon>Mediophyceae</taxon>
        <taxon>Biddulphiophycidae</taxon>
        <taxon>Eupodiscales</taxon>
        <taxon>Odontellaceae</taxon>
        <taxon>Pseudictyota</taxon>
    </lineage>
</organism>
<proteinExistence type="predicted"/>
<feature type="compositionally biased region" description="Polar residues" evidence="1">
    <location>
        <begin position="308"/>
        <end position="322"/>
    </location>
</feature>
<dbReference type="PANTHER" id="PTHR42695:SF5">
    <property type="entry name" value="GLUTAMINE AMIDOTRANSFERASE YLR126C-RELATED"/>
    <property type="match status" value="1"/>
</dbReference>
<dbReference type="GO" id="GO:0005829">
    <property type="term" value="C:cytosol"/>
    <property type="evidence" value="ECO:0007669"/>
    <property type="project" value="TreeGrafter"/>
</dbReference>
<evidence type="ECO:0000256" key="1">
    <source>
        <dbReference type="SAM" id="MobiDB-lite"/>
    </source>
</evidence>
<dbReference type="Gene3D" id="3.40.50.880">
    <property type="match status" value="1"/>
</dbReference>
<evidence type="ECO:0000313" key="2">
    <source>
        <dbReference type="EMBL" id="CAD8309601.1"/>
    </source>
</evidence>
<evidence type="ECO:0008006" key="3">
    <source>
        <dbReference type="Google" id="ProtNLM"/>
    </source>
</evidence>
<name>A0A7R9W0G9_9STRA</name>
<dbReference type="SUPFAM" id="SSF52317">
    <property type="entry name" value="Class I glutamine amidotransferase-like"/>
    <property type="match status" value="1"/>
</dbReference>
<protein>
    <recommendedName>
        <fullName evidence="3">Glutamine amidotransferase domain-containing protein</fullName>
    </recommendedName>
</protein>
<dbReference type="AlphaFoldDB" id="A0A7R9W0G9"/>
<feature type="region of interest" description="Disordered" evidence="1">
    <location>
        <begin position="136"/>
        <end position="155"/>
    </location>
</feature>